<organism evidence="1 2">
    <name type="scientific">Anatilimnocola aggregata</name>
    <dbReference type="NCBI Taxonomy" id="2528021"/>
    <lineage>
        <taxon>Bacteria</taxon>
        <taxon>Pseudomonadati</taxon>
        <taxon>Planctomycetota</taxon>
        <taxon>Planctomycetia</taxon>
        <taxon>Pirellulales</taxon>
        <taxon>Pirellulaceae</taxon>
        <taxon>Anatilimnocola</taxon>
    </lineage>
</organism>
<evidence type="ECO:0000313" key="1">
    <source>
        <dbReference type="EMBL" id="QDU25127.1"/>
    </source>
</evidence>
<dbReference type="KEGG" id="aagg:ETAA8_01880"/>
<accession>A0A517Y4I2</accession>
<sequence length="188" mass="21181">MQAYTKFEQQVVAILTNKKYTGNIKFTLLNRKVEPSMFQDVAAAIKQNRIQVRWVDKNSKVPGDGLYDAARNTFYIRDTTSDIGDLYSLIVHESVHAYSDLVKTPRDTLPEEFIAYVAGSVCLHNLGKAKDPVIYDLAMLGLGSKLKYHKKKQDLINGVSTYIATLKDSSGHNVYNLKAQYQFDGVPK</sequence>
<name>A0A517Y4I2_9BACT</name>
<reference evidence="1 2" key="1">
    <citation type="submission" date="2019-02" db="EMBL/GenBank/DDBJ databases">
        <title>Deep-cultivation of Planctomycetes and their phenomic and genomic characterization uncovers novel biology.</title>
        <authorList>
            <person name="Wiegand S."/>
            <person name="Jogler M."/>
            <person name="Boedeker C."/>
            <person name="Pinto D."/>
            <person name="Vollmers J."/>
            <person name="Rivas-Marin E."/>
            <person name="Kohn T."/>
            <person name="Peeters S.H."/>
            <person name="Heuer A."/>
            <person name="Rast P."/>
            <person name="Oberbeckmann S."/>
            <person name="Bunk B."/>
            <person name="Jeske O."/>
            <person name="Meyerdierks A."/>
            <person name="Storesund J.E."/>
            <person name="Kallscheuer N."/>
            <person name="Luecker S."/>
            <person name="Lage O.M."/>
            <person name="Pohl T."/>
            <person name="Merkel B.J."/>
            <person name="Hornburger P."/>
            <person name="Mueller R.-W."/>
            <person name="Bruemmer F."/>
            <person name="Labrenz M."/>
            <person name="Spormann A.M."/>
            <person name="Op den Camp H."/>
            <person name="Overmann J."/>
            <person name="Amann R."/>
            <person name="Jetten M.S.M."/>
            <person name="Mascher T."/>
            <person name="Medema M.H."/>
            <person name="Devos D.P."/>
            <person name="Kaster A.-K."/>
            <person name="Ovreas L."/>
            <person name="Rohde M."/>
            <person name="Galperin M.Y."/>
            <person name="Jogler C."/>
        </authorList>
    </citation>
    <scope>NUCLEOTIDE SEQUENCE [LARGE SCALE GENOMIC DNA]</scope>
    <source>
        <strain evidence="1 2">ETA_A8</strain>
    </source>
</reference>
<evidence type="ECO:0000313" key="2">
    <source>
        <dbReference type="Proteomes" id="UP000315017"/>
    </source>
</evidence>
<dbReference type="EMBL" id="CP036274">
    <property type="protein sequence ID" value="QDU25127.1"/>
    <property type="molecule type" value="Genomic_DNA"/>
</dbReference>
<dbReference type="AlphaFoldDB" id="A0A517Y4I2"/>
<proteinExistence type="predicted"/>
<dbReference type="RefSeq" id="WP_145083524.1">
    <property type="nucleotide sequence ID" value="NZ_CP036274.1"/>
</dbReference>
<protein>
    <submittedName>
        <fullName evidence="1">Uncharacterized protein</fullName>
    </submittedName>
</protein>
<dbReference type="OrthoDB" id="7375419at2"/>
<keyword evidence="2" id="KW-1185">Reference proteome</keyword>
<dbReference type="Proteomes" id="UP000315017">
    <property type="component" value="Chromosome"/>
</dbReference>
<gene>
    <name evidence="1" type="ORF">ETAA8_01880</name>
</gene>